<sequence>MSDSRHSQTSSIRFYATFANLSLLLEVLQGMYGKGLAGGAKASLDIRGLKFPDDPRGSDYATISISRCSHLIKTGHRLGSS</sequence>
<gene>
    <name evidence="1" type="ORF">RCL2_001543300</name>
</gene>
<evidence type="ECO:0000313" key="2">
    <source>
        <dbReference type="Proteomes" id="UP000615446"/>
    </source>
</evidence>
<dbReference type="EMBL" id="BLAL01000178">
    <property type="protein sequence ID" value="GES88482.1"/>
    <property type="molecule type" value="Genomic_DNA"/>
</dbReference>
<reference evidence="1" key="1">
    <citation type="submission" date="2019-10" db="EMBL/GenBank/DDBJ databases">
        <title>Conservation and host-specific expression of non-tandemly repeated heterogenous ribosome RNA gene in arbuscular mycorrhizal fungi.</title>
        <authorList>
            <person name="Maeda T."/>
            <person name="Kobayashi Y."/>
            <person name="Nakagawa T."/>
            <person name="Ezawa T."/>
            <person name="Yamaguchi K."/>
            <person name="Bino T."/>
            <person name="Nishimoto Y."/>
            <person name="Shigenobu S."/>
            <person name="Kawaguchi M."/>
        </authorList>
    </citation>
    <scope>NUCLEOTIDE SEQUENCE</scope>
    <source>
        <strain evidence="1">HR1</strain>
    </source>
</reference>
<protein>
    <submittedName>
        <fullName evidence="1">Uncharacterized protein</fullName>
    </submittedName>
</protein>
<accession>A0A8H3LH85</accession>
<dbReference type="Proteomes" id="UP000615446">
    <property type="component" value="Unassembled WGS sequence"/>
</dbReference>
<comment type="caution">
    <text evidence="1">The sequence shown here is derived from an EMBL/GenBank/DDBJ whole genome shotgun (WGS) entry which is preliminary data.</text>
</comment>
<organism evidence="1 2">
    <name type="scientific">Rhizophagus clarus</name>
    <dbReference type="NCBI Taxonomy" id="94130"/>
    <lineage>
        <taxon>Eukaryota</taxon>
        <taxon>Fungi</taxon>
        <taxon>Fungi incertae sedis</taxon>
        <taxon>Mucoromycota</taxon>
        <taxon>Glomeromycotina</taxon>
        <taxon>Glomeromycetes</taxon>
        <taxon>Glomerales</taxon>
        <taxon>Glomeraceae</taxon>
        <taxon>Rhizophagus</taxon>
    </lineage>
</organism>
<evidence type="ECO:0000313" key="1">
    <source>
        <dbReference type="EMBL" id="GES88482.1"/>
    </source>
</evidence>
<proteinExistence type="predicted"/>
<name>A0A8H3LH85_9GLOM</name>
<dbReference type="AlphaFoldDB" id="A0A8H3LH85"/>